<dbReference type="NCBIfam" id="NF047420">
    <property type="entry name" value="EF_P_mod_YmfI"/>
    <property type="match status" value="1"/>
</dbReference>
<evidence type="ECO:0000256" key="1">
    <source>
        <dbReference type="ARBA" id="ARBA00006484"/>
    </source>
</evidence>
<dbReference type="Proteomes" id="UP000260649">
    <property type="component" value="Unassembled WGS sequence"/>
</dbReference>
<comment type="similarity">
    <text evidence="1">Belongs to the short-chain dehydrogenases/reductases (SDR) family.</text>
</comment>
<dbReference type="SUPFAM" id="SSF51735">
    <property type="entry name" value="NAD(P)-binding Rossmann-fold domains"/>
    <property type="match status" value="1"/>
</dbReference>
<dbReference type="NCBIfam" id="NF009466">
    <property type="entry name" value="PRK12826.1-2"/>
    <property type="match status" value="1"/>
</dbReference>
<keyword evidence="2" id="KW-0560">Oxidoreductase</keyword>
<dbReference type="GO" id="GO:0032787">
    <property type="term" value="P:monocarboxylic acid metabolic process"/>
    <property type="evidence" value="ECO:0007669"/>
    <property type="project" value="UniProtKB-ARBA"/>
</dbReference>
<dbReference type="GO" id="GO:0008202">
    <property type="term" value="P:steroid metabolic process"/>
    <property type="evidence" value="ECO:0007669"/>
    <property type="project" value="UniProtKB-KW"/>
</dbReference>
<keyword evidence="5" id="KW-1185">Reference proteome</keyword>
<organism evidence="4 5">
    <name type="scientific">Evtepia gabavorous</name>
    <dbReference type="NCBI Taxonomy" id="2211183"/>
    <lineage>
        <taxon>Bacteria</taxon>
        <taxon>Bacillati</taxon>
        <taxon>Bacillota</taxon>
        <taxon>Clostridia</taxon>
        <taxon>Eubacteriales</taxon>
        <taxon>Evtepia</taxon>
    </lineage>
</organism>
<dbReference type="OrthoDB" id="9803333at2"/>
<dbReference type="InterPro" id="IPR050259">
    <property type="entry name" value="SDR"/>
</dbReference>
<accession>A0A3E2B1H3</accession>
<dbReference type="PROSITE" id="PS00061">
    <property type="entry name" value="ADH_SHORT"/>
    <property type="match status" value="1"/>
</dbReference>
<dbReference type="RefSeq" id="WP_117142705.1">
    <property type="nucleotide sequence ID" value="NZ_DBFXIB010000157.1"/>
</dbReference>
<dbReference type="PRINTS" id="PR00081">
    <property type="entry name" value="GDHRDH"/>
</dbReference>
<dbReference type="Gene3D" id="3.40.50.720">
    <property type="entry name" value="NAD(P)-binding Rossmann-like Domain"/>
    <property type="match status" value="1"/>
</dbReference>
<dbReference type="PRINTS" id="PR00080">
    <property type="entry name" value="SDRFAMILY"/>
</dbReference>
<evidence type="ECO:0000256" key="2">
    <source>
        <dbReference type="ARBA" id="ARBA00023002"/>
    </source>
</evidence>
<dbReference type="InterPro" id="IPR020904">
    <property type="entry name" value="Sc_DH/Rdtase_CS"/>
</dbReference>
<dbReference type="GeneID" id="97996163"/>
<gene>
    <name evidence="4" type="ORF">DV520_10490</name>
</gene>
<dbReference type="EMBL" id="QQRQ01000025">
    <property type="protein sequence ID" value="RFT05847.1"/>
    <property type="molecule type" value="Genomic_DNA"/>
</dbReference>
<keyword evidence="3" id="KW-0753">Steroid metabolism</keyword>
<dbReference type="AlphaFoldDB" id="A0A3E2B1H3"/>
<dbReference type="InterPro" id="IPR036291">
    <property type="entry name" value="NAD(P)-bd_dom_sf"/>
</dbReference>
<name>A0A3E2B1H3_9FIRM</name>
<dbReference type="PANTHER" id="PTHR42879:SF2">
    <property type="entry name" value="3-OXOACYL-[ACYL-CARRIER-PROTEIN] REDUCTASE FABG"/>
    <property type="match status" value="1"/>
</dbReference>
<comment type="caution">
    <text evidence="4">The sequence shown here is derived from an EMBL/GenBank/DDBJ whole genome shotgun (WGS) entry which is preliminary data.</text>
</comment>
<evidence type="ECO:0000313" key="5">
    <source>
        <dbReference type="Proteomes" id="UP000260649"/>
    </source>
</evidence>
<proteinExistence type="inferred from homology"/>
<dbReference type="InterPro" id="IPR002347">
    <property type="entry name" value="SDR_fam"/>
</dbReference>
<dbReference type="GO" id="GO:0016491">
    <property type="term" value="F:oxidoreductase activity"/>
    <property type="evidence" value="ECO:0007669"/>
    <property type="project" value="UniProtKB-KW"/>
</dbReference>
<sequence length="246" mass="26245">MSERKSVLITGASRGIGAATARLFARQGYGVGIHYHTAQARAQALAEELRELGVPVGLYPCDVSRPGEVREMTAAFLRDFDTLDVLVCNAGIARQELFTDITQAGWREMLGVNLDGVFHCCQAALPHMIHRKQGKIITLSSMWGQVGASCEVAYSAAKAGVIGLTRALAKELGPSGITVNCVAPGVIDTEMNRQLSQETKAALAEETPLERLGTPEDVAQAIWFLASPAGDFFTGQVLSPNGGYLI</sequence>
<reference evidence="4 5" key="1">
    <citation type="submission" date="2018-07" db="EMBL/GenBank/DDBJ databases">
        <title>GABA Modulating Bacteria of the Human Gut Microbiota.</title>
        <authorList>
            <person name="Strandwitz P."/>
            <person name="Kim K.H."/>
            <person name="Terekhova D."/>
            <person name="Liu J.K."/>
            <person name="Sharma A."/>
            <person name="Levering J."/>
            <person name="Mcdonald D."/>
            <person name="Dietrich D."/>
            <person name="Ramadhar T.R."/>
            <person name="Lekbua A."/>
            <person name="Mroue N."/>
            <person name="Liston C."/>
            <person name="Stewart E.J."/>
            <person name="Dubin M.J."/>
            <person name="Zengler K."/>
            <person name="Knight R."/>
            <person name="Gilbert J.A."/>
            <person name="Clardy J."/>
            <person name="Lewis K."/>
        </authorList>
    </citation>
    <scope>NUCLEOTIDE SEQUENCE [LARGE SCALE GENOMIC DNA]</scope>
    <source>
        <strain evidence="4 5">KLE1738</strain>
    </source>
</reference>
<evidence type="ECO:0000256" key="3">
    <source>
        <dbReference type="ARBA" id="ARBA00023221"/>
    </source>
</evidence>
<dbReference type="Pfam" id="PF13561">
    <property type="entry name" value="adh_short_C2"/>
    <property type="match status" value="1"/>
</dbReference>
<evidence type="ECO:0000313" key="4">
    <source>
        <dbReference type="EMBL" id="RFT05847.1"/>
    </source>
</evidence>
<keyword evidence="3" id="KW-0443">Lipid metabolism</keyword>
<protein>
    <submittedName>
        <fullName evidence="4">SDR family NAD(P)-dependent oxidoreductase</fullName>
    </submittedName>
</protein>
<dbReference type="PANTHER" id="PTHR42879">
    <property type="entry name" value="3-OXOACYL-(ACYL-CARRIER-PROTEIN) REDUCTASE"/>
    <property type="match status" value="1"/>
</dbReference>
<dbReference type="FunFam" id="3.40.50.720:FF:000173">
    <property type="entry name" value="3-oxoacyl-[acyl-carrier protein] reductase"/>
    <property type="match status" value="1"/>
</dbReference>